<keyword evidence="1" id="KW-0112">Calmodulin-binding</keyword>
<organism evidence="4 5">
    <name type="scientific">Ambrosia artemisiifolia</name>
    <name type="common">Common ragweed</name>
    <dbReference type="NCBI Taxonomy" id="4212"/>
    <lineage>
        <taxon>Eukaryota</taxon>
        <taxon>Viridiplantae</taxon>
        <taxon>Streptophyta</taxon>
        <taxon>Embryophyta</taxon>
        <taxon>Tracheophyta</taxon>
        <taxon>Spermatophyta</taxon>
        <taxon>Magnoliopsida</taxon>
        <taxon>eudicotyledons</taxon>
        <taxon>Gunneridae</taxon>
        <taxon>Pentapetalae</taxon>
        <taxon>asterids</taxon>
        <taxon>campanulids</taxon>
        <taxon>Asterales</taxon>
        <taxon>Asteraceae</taxon>
        <taxon>Asteroideae</taxon>
        <taxon>Heliantheae alliance</taxon>
        <taxon>Heliantheae</taxon>
        <taxon>Ambrosia</taxon>
    </lineage>
</organism>
<evidence type="ECO:0008006" key="6">
    <source>
        <dbReference type="Google" id="ProtNLM"/>
    </source>
</evidence>
<evidence type="ECO:0000256" key="2">
    <source>
        <dbReference type="ARBA" id="ARBA00024341"/>
    </source>
</evidence>
<dbReference type="Gene3D" id="1.20.5.1190">
    <property type="entry name" value="iswi atpase"/>
    <property type="match status" value="1"/>
</dbReference>
<dbReference type="PROSITE" id="PS50096">
    <property type="entry name" value="IQ"/>
    <property type="match status" value="1"/>
</dbReference>
<dbReference type="Pfam" id="PF00612">
    <property type="entry name" value="IQ"/>
    <property type="match status" value="1"/>
</dbReference>
<evidence type="ECO:0000256" key="3">
    <source>
        <dbReference type="SAM" id="MobiDB-lite"/>
    </source>
</evidence>
<dbReference type="AlphaFoldDB" id="A0AAD5CPI4"/>
<dbReference type="EMBL" id="JAMZMK010007564">
    <property type="protein sequence ID" value="KAI7744231.1"/>
    <property type="molecule type" value="Genomic_DNA"/>
</dbReference>
<gene>
    <name evidence="4" type="ORF">M8C21_006703</name>
</gene>
<dbReference type="PANTHER" id="PTHR32295">
    <property type="entry name" value="IQ-DOMAIN 5-RELATED"/>
    <property type="match status" value="1"/>
</dbReference>
<name>A0AAD5CPI4_AMBAR</name>
<protein>
    <recommendedName>
        <fullName evidence="6">Protein IQ-DOMAIN 1</fullName>
    </recommendedName>
</protein>
<evidence type="ECO:0000256" key="1">
    <source>
        <dbReference type="ARBA" id="ARBA00022860"/>
    </source>
</evidence>
<evidence type="ECO:0000313" key="4">
    <source>
        <dbReference type="EMBL" id="KAI7744231.1"/>
    </source>
</evidence>
<comment type="caution">
    <text evidence="4">The sequence shown here is derived from an EMBL/GenBank/DDBJ whole genome shotgun (WGS) entry which is preliminary data.</text>
</comment>
<accession>A0AAD5CPI4</accession>
<keyword evidence="5" id="KW-1185">Reference proteome</keyword>
<evidence type="ECO:0000313" key="5">
    <source>
        <dbReference type="Proteomes" id="UP001206925"/>
    </source>
</evidence>
<dbReference type="GO" id="GO:0005516">
    <property type="term" value="F:calmodulin binding"/>
    <property type="evidence" value="ECO:0007669"/>
    <property type="project" value="UniProtKB-KW"/>
</dbReference>
<reference evidence="4" key="1">
    <citation type="submission" date="2022-06" db="EMBL/GenBank/DDBJ databases">
        <title>Uncovering the hologenomic basis of an extraordinary plant invasion.</title>
        <authorList>
            <person name="Bieker V.C."/>
            <person name="Martin M.D."/>
            <person name="Gilbert T."/>
            <person name="Hodgins K."/>
            <person name="Battlay P."/>
            <person name="Petersen B."/>
            <person name="Wilson J."/>
        </authorList>
    </citation>
    <scope>NUCLEOTIDE SEQUENCE</scope>
    <source>
        <strain evidence="4">AA19_3_7</strain>
        <tissue evidence="4">Leaf</tissue>
    </source>
</reference>
<dbReference type="Proteomes" id="UP001206925">
    <property type="component" value="Unassembled WGS sequence"/>
</dbReference>
<feature type="compositionally biased region" description="Basic residues" evidence="3">
    <location>
        <begin position="21"/>
        <end position="31"/>
    </location>
</feature>
<proteinExistence type="inferred from homology"/>
<dbReference type="SMART" id="SM00015">
    <property type="entry name" value="IQ"/>
    <property type="match status" value="1"/>
</dbReference>
<comment type="similarity">
    <text evidence="2">Belongs to the IQD family.</text>
</comment>
<feature type="region of interest" description="Disordered" evidence="3">
    <location>
        <begin position="1"/>
        <end position="43"/>
    </location>
</feature>
<dbReference type="InterPro" id="IPR000048">
    <property type="entry name" value="IQ_motif_EF-hand-BS"/>
</dbReference>
<sequence length="347" mass="39223">MGKKSWFSAMKKALSPSTSKSKTKKEKRSNKSKSNPKNSCHVSLDACSSQTEAALANPSHHYHSTKETVFIASENEQIKHVDSITYTTTVAQDAVSHAAAAKVNRTRSNSRFLGRTREEVGAIKIQAAYRGYMATRAFRSLRAMRRLNMWLQGQAVKRQTTFALMRIQTMGRVQSQVRVRRIRMAEVNEALQRQLIQRRLKILEKQAFDLSPRSKEQVEASLRSKKEAAERRLKALAYAYSRQQMWRNAQSPKSGVVDPNHFDWGWSWSNRWDVIGPRETETTSNVGPMIRQQSLPSKPLVLPKSSRAQILKAELSRINTGCLAGIANKRHLVTSSSFSGAPRIAVR</sequence>
<dbReference type="PANTHER" id="PTHR32295:SF216">
    <property type="entry name" value="PROTEIN IQ-DOMAIN 3"/>
    <property type="match status" value="1"/>
</dbReference>